<evidence type="ECO:0000259" key="2">
    <source>
        <dbReference type="PROSITE" id="PS50127"/>
    </source>
</evidence>
<evidence type="ECO:0000313" key="4">
    <source>
        <dbReference type="Proteomes" id="UP000257109"/>
    </source>
</evidence>
<evidence type="ECO:0000313" key="3">
    <source>
        <dbReference type="EMBL" id="RDX91908.1"/>
    </source>
</evidence>
<name>A0A371GMY3_MUCPR</name>
<sequence length="69" mass="7659">MTTENLVVASIASYIVGFESFSSIYESPMVEDIFHQQAIIIGLVDSSYVGGVFLVPIQFPLNYPFKPLK</sequence>
<proteinExistence type="predicted"/>
<evidence type="ECO:0000256" key="1">
    <source>
        <dbReference type="SAM" id="Phobius"/>
    </source>
</evidence>
<dbReference type="EMBL" id="QJKJ01005001">
    <property type="protein sequence ID" value="RDX91908.1"/>
    <property type="molecule type" value="Genomic_DNA"/>
</dbReference>
<keyword evidence="1" id="KW-1133">Transmembrane helix</keyword>
<keyword evidence="4" id="KW-1185">Reference proteome</keyword>
<protein>
    <recommendedName>
        <fullName evidence="2">UBC core domain-containing protein</fullName>
    </recommendedName>
</protein>
<feature type="non-terminal residue" evidence="3">
    <location>
        <position position="69"/>
    </location>
</feature>
<dbReference type="SUPFAM" id="SSF54495">
    <property type="entry name" value="UBC-like"/>
    <property type="match status" value="1"/>
</dbReference>
<dbReference type="Proteomes" id="UP000257109">
    <property type="component" value="Unassembled WGS sequence"/>
</dbReference>
<dbReference type="InterPro" id="IPR016135">
    <property type="entry name" value="UBQ-conjugating_enzyme/RWD"/>
</dbReference>
<dbReference type="PROSITE" id="PS50127">
    <property type="entry name" value="UBC_2"/>
    <property type="match status" value="1"/>
</dbReference>
<feature type="domain" description="UBC core" evidence="2">
    <location>
        <begin position="1"/>
        <end position="69"/>
    </location>
</feature>
<dbReference type="Pfam" id="PF00179">
    <property type="entry name" value="UQ_con"/>
    <property type="match status" value="1"/>
</dbReference>
<dbReference type="Gene3D" id="3.10.110.10">
    <property type="entry name" value="Ubiquitin Conjugating Enzyme"/>
    <property type="match status" value="1"/>
</dbReference>
<dbReference type="OrthoDB" id="1431811at2759"/>
<dbReference type="InterPro" id="IPR000608">
    <property type="entry name" value="UBC"/>
</dbReference>
<comment type="caution">
    <text evidence="3">The sequence shown here is derived from an EMBL/GenBank/DDBJ whole genome shotgun (WGS) entry which is preliminary data.</text>
</comment>
<accession>A0A371GMY3</accession>
<feature type="transmembrane region" description="Helical" evidence="1">
    <location>
        <begin position="37"/>
        <end position="59"/>
    </location>
</feature>
<dbReference type="AlphaFoldDB" id="A0A371GMY3"/>
<gene>
    <name evidence="3" type="ORF">CR513_26031</name>
</gene>
<keyword evidence="1" id="KW-0472">Membrane</keyword>
<feature type="non-terminal residue" evidence="3">
    <location>
        <position position="1"/>
    </location>
</feature>
<keyword evidence="1" id="KW-0812">Transmembrane</keyword>
<reference evidence="3" key="1">
    <citation type="submission" date="2018-05" db="EMBL/GenBank/DDBJ databases">
        <title>Draft genome of Mucuna pruriens seed.</title>
        <authorList>
            <person name="Nnadi N.E."/>
            <person name="Vos R."/>
            <person name="Hasami M.H."/>
            <person name="Devisetty U.K."/>
            <person name="Aguiy J.C."/>
        </authorList>
    </citation>
    <scope>NUCLEOTIDE SEQUENCE [LARGE SCALE GENOMIC DNA]</scope>
    <source>
        <strain evidence="3">JCA_2017</strain>
    </source>
</reference>
<organism evidence="3 4">
    <name type="scientific">Mucuna pruriens</name>
    <name type="common">Velvet bean</name>
    <name type="synonym">Dolichos pruriens</name>
    <dbReference type="NCBI Taxonomy" id="157652"/>
    <lineage>
        <taxon>Eukaryota</taxon>
        <taxon>Viridiplantae</taxon>
        <taxon>Streptophyta</taxon>
        <taxon>Embryophyta</taxon>
        <taxon>Tracheophyta</taxon>
        <taxon>Spermatophyta</taxon>
        <taxon>Magnoliopsida</taxon>
        <taxon>eudicotyledons</taxon>
        <taxon>Gunneridae</taxon>
        <taxon>Pentapetalae</taxon>
        <taxon>rosids</taxon>
        <taxon>fabids</taxon>
        <taxon>Fabales</taxon>
        <taxon>Fabaceae</taxon>
        <taxon>Papilionoideae</taxon>
        <taxon>50 kb inversion clade</taxon>
        <taxon>NPAAA clade</taxon>
        <taxon>indigoferoid/millettioid clade</taxon>
        <taxon>Phaseoleae</taxon>
        <taxon>Mucuna</taxon>
    </lineage>
</organism>